<feature type="domain" description="EamA" evidence="2">
    <location>
        <begin position="3"/>
        <end position="135"/>
    </location>
</feature>
<dbReference type="InterPro" id="IPR037185">
    <property type="entry name" value="EmrE-like"/>
</dbReference>
<reference evidence="4" key="1">
    <citation type="submission" date="2010-11" db="EMBL/GenBank/DDBJ databases">
        <title>The complete genome of Desulfurococcus mucosus DSM 2162.</title>
        <authorList>
            <consortium name="US DOE Joint Genome Institute (JGI-PGF)"/>
            <person name="Lucas S."/>
            <person name="Copeland A."/>
            <person name="Lapidus A."/>
            <person name="Bruce D."/>
            <person name="Goodwin L."/>
            <person name="Pitluck S."/>
            <person name="Kyrpides N."/>
            <person name="Mavromatis K."/>
            <person name="Pagani I."/>
            <person name="Ivanova N."/>
            <person name="Ovchinnikova G."/>
            <person name="Chertkov O."/>
            <person name="Held B."/>
            <person name="Brettin T."/>
            <person name="Detter J.C."/>
            <person name="Tapia R."/>
            <person name="Han C."/>
            <person name="Land M."/>
            <person name="Hauser L."/>
            <person name="Markowitz V."/>
            <person name="Cheng J.-F."/>
            <person name="Hugenholtz P."/>
            <person name="Woyke T."/>
            <person name="Wu D."/>
            <person name="Wirth R."/>
            <person name="Bilek Y."/>
            <person name="Hader T."/>
            <person name="Klenk H.-P."/>
            <person name="Eisen J.A."/>
        </authorList>
    </citation>
    <scope>NUCLEOTIDE SEQUENCE [LARGE SCALE GENOMIC DNA]</scope>
    <source>
        <strain evidence="4">ATCC 35584 / DSM 2162 / JCM 9187 / O7/1</strain>
    </source>
</reference>
<proteinExistence type="predicted"/>
<keyword evidence="4" id="KW-1185">Reference proteome</keyword>
<evidence type="ECO:0000313" key="3">
    <source>
        <dbReference type="EMBL" id="ADV64370.1"/>
    </source>
</evidence>
<dbReference type="RefSeq" id="WP_013561592.1">
    <property type="nucleotide sequence ID" value="NC_014961.1"/>
</dbReference>
<evidence type="ECO:0000313" key="4">
    <source>
        <dbReference type="Proteomes" id="UP000001068"/>
    </source>
</evidence>
<dbReference type="eggNOG" id="arCOG00272">
    <property type="taxonomic scope" value="Archaea"/>
</dbReference>
<accession>E8RAG0</accession>
<dbReference type="PANTHER" id="PTHR22911">
    <property type="entry name" value="ACYL-MALONYL CONDENSING ENZYME-RELATED"/>
    <property type="match status" value="1"/>
</dbReference>
<dbReference type="Proteomes" id="UP000001068">
    <property type="component" value="Chromosome"/>
</dbReference>
<keyword evidence="1" id="KW-1133">Transmembrane helix</keyword>
<feature type="transmembrane region" description="Helical" evidence="1">
    <location>
        <begin position="93"/>
        <end position="112"/>
    </location>
</feature>
<organism evidence="3 4">
    <name type="scientific">Desulfurococcus mucosus (strain ATCC 35584 / DSM 2162 / JCM 9187 / O7/1)</name>
    <dbReference type="NCBI Taxonomy" id="765177"/>
    <lineage>
        <taxon>Archaea</taxon>
        <taxon>Thermoproteota</taxon>
        <taxon>Thermoprotei</taxon>
        <taxon>Desulfurococcales</taxon>
        <taxon>Desulfurococcaceae</taxon>
        <taxon>Desulfurococcus</taxon>
    </lineage>
</organism>
<reference evidence="3 4" key="2">
    <citation type="journal article" date="2011" name="Stand. Genomic Sci.">
        <title>Complete genome sequence of Desulfurococcus mucosus type strain (O7/1).</title>
        <authorList>
            <person name="Wirth R."/>
            <person name="Chertkov O."/>
            <person name="Held B."/>
            <person name="Lapidus A."/>
            <person name="Nolan M."/>
            <person name="Lucas S."/>
            <person name="Hammon N."/>
            <person name="Deshpande S."/>
            <person name="Cheng J.F."/>
            <person name="Tapia R."/>
            <person name="Han C."/>
            <person name="Goodwin L."/>
            <person name="Pitluck S."/>
            <person name="Liolios K."/>
            <person name="Ioanna P."/>
            <person name="Ivanova N."/>
            <person name="Mavromatis K."/>
            <person name="Mikhailova N."/>
            <person name="Pati A."/>
            <person name="Chen A."/>
            <person name="Palaniappan K."/>
            <person name="Land M."/>
            <person name="Hauser L."/>
            <person name="Chang Y.J."/>
            <person name="Jeffries C.D."/>
            <person name="Bilek Y."/>
            <person name="Hader T."/>
            <person name="Rohde M."/>
            <person name="Spring S."/>
            <person name="Sikorski J."/>
            <person name="Goker M."/>
            <person name="Woyke T."/>
            <person name="Bristow J."/>
            <person name="Eisen J.A."/>
            <person name="Markowitz V."/>
            <person name="Hugenholtz P."/>
            <person name="Kyrpides N.C."/>
            <person name="Klenk H.P."/>
        </authorList>
    </citation>
    <scope>NUCLEOTIDE SEQUENCE [LARGE SCALE GENOMIC DNA]</scope>
    <source>
        <strain evidence="4">ATCC 35584 / DSM 2162 / JCM 9187 / O7/1</strain>
    </source>
</reference>
<protein>
    <recommendedName>
        <fullName evidence="2">EamA domain-containing protein</fullName>
    </recommendedName>
</protein>
<dbReference type="GO" id="GO:0016020">
    <property type="term" value="C:membrane"/>
    <property type="evidence" value="ECO:0007669"/>
    <property type="project" value="InterPro"/>
</dbReference>
<evidence type="ECO:0000256" key="1">
    <source>
        <dbReference type="SAM" id="Phobius"/>
    </source>
</evidence>
<feature type="transmembrane region" description="Helical" evidence="1">
    <location>
        <begin position="206"/>
        <end position="225"/>
    </location>
</feature>
<dbReference type="GeneID" id="10152732"/>
<feature type="transmembrane region" description="Helical" evidence="1">
    <location>
        <begin position="31"/>
        <end position="51"/>
    </location>
</feature>
<sequence precursor="true">MEAVFLAAMAGVLWSLNPPVIKRFAGGMDPVAFNGARGIYAVLVLTLYMLVKGVAPSVRPEGLALIYLSALLGPVLGDIFYIKAIVSIGGGNAITIGYLYIFVAQLIGIYVLGEKPDAHLLIGSLVAFTGIYLIYNGGGESIRGRGVAYALAAAVLWGMSAVCSKLATQYGDALSLGFTRNVFLVLSIVLVRGLLPARYALSRNGFIAGFITGGLSFGVGMVLFIEALATGGVSLAVLPTIIAPALARFTSRIIAGEVVGWRSIAGTLVTVAGIALGSLG</sequence>
<feature type="transmembrane region" description="Helical" evidence="1">
    <location>
        <begin position="118"/>
        <end position="135"/>
    </location>
</feature>
<feature type="domain" description="EamA" evidence="2">
    <location>
        <begin position="145"/>
        <end position="276"/>
    </location>
</feature>
<gene>
    <name evidence="3" type="ordered locus">Desmu_0051</name>
</gene>
<evidence type="ECO:0000259" key="2">
    <source>
        <dbReference type="Pfam" id="PF00892"/>
    </source>
</evidence>
<dbReference type="InterPro" id="IPR000620">
    <property type="entry name" value="EamA_dom"/>
</dbReference>
<keyword evidence="1" id="KW-0472">Membrane</keyword>
<name>E8RAG0_DESM0</name>
<feature type="transmembrane region" description="Helical" evidence="1">
    <location>
        <begin position="259"/>
        <end position="279"/>
    </location>
</feature>
<feature type="transmembrane region" description="Helical" evidence="1">
    <location>
        <begin position="231"/>
        <end position="247"/>
    </location>
</feature>
<feature type="transmembrane region" description="Helical" evidence="1">
    <location>
        <begin position="63"/>
        <end position="81"/>
    </location>
</feature>
<dbReference type="KEGG" id="dmu:Desmu_0051"/>
<dbReference type="Pfam" id="PF00892">
    <property type="entry name" value="EamA"/>
    <property type="match status" value="2"/>
</dbReference>
<dbReference type="EMBL" id="CP002363">
    <property type="protein sequence ID" value="ADV64370.1"/>
    <property type="molecule type" value="Genomic_DNA"/>
</dbReference>
<feature type="transmembrane region" description="Helical" evidence="1">
    <location>
        <begin position="147"/>
        <end position="167"/>
    </location>
</feature>
<dbReference type="STRING" id="765177.Desmu_0051"/>
<dbReference type="OrthoDB" id="51653at2157"/>
<feature type="transmembrane region" description="Helical" evidence="1">
    <location>
        <begin position="173"/>
        <end position="194"/>
    </location>
</feature>
<dbReference type="SUPFAM" id="SSF103481">
    <property type="entry name" value="Multidrug resistance efflux transporter EmrE"/>
    <property type="match status" value="2"/>
</dbReference>
<dbReference type="AlphaFoldDB" id="E8RAG0"/>
<keyword evidence="1" id="KW-0812">Transmembrane</keyword>
<dbReference type="HOGENOM" id="CLU_1029031_0_0_2"/>